<proteinExistence type="predicted"/>
<keyword evidence="2" id="KW-1185">Reference proteome</keyword>
<dbReference type="Proteomes" id="UP000006794">
    <property type="component" value="Plasmid pHALXA03"/>
</dbReference>
<geneLocation type="plasmid" evidence="1 2">
    <name>pHALXA03</name>
</geneLocation>
<protein>
    <submittedName>
        <fullName evidence="1">Uncharacterized protein</fullName>
    </submittedName>
</protein>
<name>F8DEN6_HALXS</name>
<evidence type="ECO:0000313" key="2">
    <source>
        <dbReference type="Proteomes" id="UP000006794"/>
    </source>
</evidence>
<reference evidence="2" key="1">
    <citation type="journal article" date="2012" name="Stand. Genomic Sci.">
        <title>Complete genome sequence of Halopiger xanaduensis type strain (SH-6(T)).</title>
        <authorList>
            <person name="Anderson I."/>
            <person name="Tindall B.J."/>
            <person name="Rohde M."/>
            <person name="Lucas S."/>
            <person name="Han J."/>
            <person name="Lapidus A."/>
            <person name="Cheng J.F."/>
            <person name="Goodwin L."/>
            <person name="Pitluck S."/>
            <person name="Peters L."/>
            <person name="Pati A."/>
            <person name="Mikhailova N."/>
            <person name="Pagani I."/>
            <person name="Teshima H."/>
            <person name="Han C."/>
            <person name="Tapia R."/>
            <person name="Land M."/>
            <person name="Woyke T."/>
            <person name="Klenk H.P."/>
            <person name="Kyrpides N."/>
            <person name="Ivanova N."/>
        </authorList>
    </citation>
    <scope>NUCLEOTIDE SEQUENCE [LARGE SCALE GENOMIC DNA]</scope>
    <source>
        <strain evidence="2">DSM 18323 / JCM 14033 / SH-6</strain>
        <plasmid evidence="2">Plasmid pHALXA03</plasmid>
    </source>
</reference>
<gene>
    <name evidence="1" type="ordered locus">Halxa_0233</name>
</gene>
<dbReference type="RefSeq" id="WP_013876011.1">
    <property type="nucleotide sequence ID" value="NC_015659.1"/>
</dbReference>
<dbReference type="OrthoDB" id="350439at2157"/>
<accession>F8DEN6</accession>
<sequence>MSIDTPFPVEGTITPTEYGYSASLPCASEWLTETENGDYLQQAVDRAAREYGEGTEVRVRFTADRFGDQCGGFELLGPAEDADDSEVPA</sequence>
<evidence type="ECO:0000313" key="1">
    <source>
        <dbReference type="EMBL" id="AEH39473.1"/>
    </source>
</evidence>
<dbReference type="KEGG" id="hxa:Halxa_0233"/>
<dbReference type="HOGENOM" id="CLU_2447624_0_0_2"/>
<dbReference type="EMBL" id="CP002842">
    <property type="protein sequence ID" value="AEH39473.1"/>
    <property type="molecule type" value="Genomic_DNA"/>
</dbReference>
<organism evidence="1 2">
    <name type="scientific">Halopiger xanaduensis (strain DSM 18323 / JCM 14033 / SH-6)</name>
    <dbReference type="NCBI Taxonomy" id="797210"/>
    <lineage>
        <taxon>Archaea</taxon>
        <taxon>Methanobacteriati</taxon>
        <taxon>Methanobacteriota</taxon>
        <taxon>Stenosarchaea group</taxon>
        <taxon>Halobacteria</taxon>
        <taxon>Halobacteriales</taxon>
        <taxon>Natrialbaceae</taxon>
        <taxon>Halopiger</taxon>
    </lineage>
</organism>
<dbReference type="GeneID" id="10795587"/>
<keyword evidence="1" id="KW-0614">Plasmid</keyword>
<dbReference type="AlphaFoldDB" id="F8DEN6"/>